<feature type="compositionally biased region" description="Pro residues" evidence="1">
    <location>
        <begin position="391"/>
        <end position="406"/>
    </location>
</feature>
<dbReference type="AlphaFoldDB" id="A0A2T0QC82"/>
<evidence type="ECO:0000313" key="5">
    <source>
        <dbReference type="Proteomes" id="UP000237846"/>
    </source>
</evidence>
<sequence>MSSSSGSEWAAPDGDLPPSWSPEQPPPYPGPGGPPQGWAPPPGGPTGPGGPPPGPPFGAPKPGVVQLRPLTLGDIINGAFTYVRRNPQTSLGLAIVVMAVANLPVALGFYFMFGDISGLLGQALSNPEALDPDVFPYSTESMAVTYGGTLVTALAQAVVTALLTVVVARSVLGGRTSIREAWEAARPRLWAVVGVSLLATLVSVLLFGAVIGLVLGISVVDGTGGLVAGLVGIVGFIAAAVLTVWIYIRFFSMAVPAIVLERVGVVESIRRSGELVRRGWWRVFGILLLSNLLIYAISQILQLPLILVFGFALVLGPGTTWAPIVMAVGNYLGLLLVSGLTSAFSAGVTTLLYADLRMRREGLDLALRTAAAEAGPEGAAAAADPWRRDAAPPPSGPEAPAPGPGA</sequence>
<protein>
    <submittedName>
        <fullName evidence="4">Membrane-anchored glycerophosphoryl diester phosphodiesterase (GDPDase)</fullName>
    </submittedName>
</protein>
<feature type="transmembrane region" description="Helical" evidence="2">
    <location>
        <begin position="303"/>
        <end position="324"/>
    </location>
</feature>
<keyword evidence="5" id="KW-1185">Reference proteome</keyword>
<dbReference type="EMBL" id="PVZC01000001">
    <property type="protein sequence ID" value="PRY01515.1"/>
    <property type="molecule type" value="Genomic_DNA"/>
</dbReference>
<proteinExistence type="predicted"/>
<feature type="compositionally biased region" description="Pro residues" evidence="1">
    <location>
        <begin position="19"/>
        <end position="59"/>
    </location>
</feature>
<feature type="region of interest" description="Disordered" evidence="1">
    <location>
        <begin position="376"/>
        <end position="406"/>
    </location>
</feature>
<dbReference type="RefSeq" id="WP_106237345.1">
    <property type="nucleotide sequence ID" value="NZ_PVZC01000001.1"/>
</dbReference>
<dbReference type="PANTHER" id="PTHR33133:SF1">
    <property type="entry name" value="EXPRESSED PROTEIN-RELATED"/>
    <property type="match status" value="1"/>
</dbReference>
<keyword evidence="2" id="KW-0812">Transmembrane</keyword>
<dbReference type="OrthoDB" id="121140at2"/>
<dbReference type="Pfam" id="PF25231">
    <property type="entry name" value="DUF7847"/>
    <property type="match status" value="1"/>
</dbReference>
<organism evidence="4 5">
    <name type="scientific">Allonocardiopsis opalescens</name>
    <dbReference type="NCBI Taxonomy" id="1144618"/>
    <lineage>
        <taxon>Bacteria</taxon>
        <taxon>Bacillati</taxon>
        <taxon>Actinomycetota</taxon>
        <taxon>Actinomycetes</taxon>
        <taxon>Streptosporangiales</taxon>
        <taxon>Allonocardiopsis</taxon>
    </lineage>
</organism>
<feature type="domain" description="DUF7847" evidence="3">
    <location>
        <begin position="72"/>
        <end position="356"/>
    </location>
</feature>
<evidence type="ECO:0000256" key="2">
    <source>
        <dbReference type="SAM" id="Phobius"/>
    </source>
</evidence>
<feature type="transmembrane region" description="Helical" evidence="2">
    <location>
        <begin position="143"/>
        <end position="168"/>
    </location>
</feature>
<keyword evidence="2" id="KW-1133">Transmembrane helix</keyword>
<dbReference type="InterPro" id="IPR057169">
    <property type="entry name" value="DUF7847"/>
</dbReference>
<feature type="transmembrane region" description="Helical" evidence="2">
    <location>
        <begin position="331"/>
        <end position="354"/>
    </location>
</feature>
<comment type="caution">
    <text evidence="4">The sequence shown here is derived from an EMBL/GenBank/DDBJ whole genome shotgun (WGS) entry which is preliminary data.</text>
</comment>
<feature type="transmembrane region" description="Helical" evidence="2">
    <location>
        <begin position="279"/>
        <end position="297"/>
    </location>
</feature>
<keyword evidence="2" id="KW-0472">Membrane</keyword>
<feature type="region of interest" description="Disordered" evidence="1">
    <location>
        <begin position="1"/>
        <end position="63"/>
    </location>
</feature>
<feature type="transmembrane region" description="Helical" evidence="2">
    <location>
        <begin position="226"/>
        <end position="248"/>
    </location>
</feature>
<feature type="transmembrane region" description="Helical" evidence="2">
    <location>
        <begin position="91"/>
        <end position="113"/>
    </location>
</feature>
<name>A0A2T0QC82_9ACTN</name>
<reference evidence="4 5" key="1">
    <citation type="submission" date="2018-03" db="EMBL/GenBank/DDBJ databases">
        <title>Genomic Encyclopedia of Archaeal and Bacterial Type Strains, Phase II (KMG-II): from individual species to whole genera.</title>
        <authorList>
            <person name="Goeker M."/>
        </authorList>
    </citation>
    <scope>NUCLEOTIDE SEQUENCE [LARGE SCALE GENOMIC DNA]</scope>
    <source>
        <strain evidence="4 5">DSM 45601</strain>
    </source>
</reference>
<evidence type="ECO:0000313" key="4">
    <source>
        <dbReference type="EMBL" id="PRY01515.1"/>
    </source>
</evidence>
<evidence type="ECO:0000259" key="3">
    <source>
        <dbReference type="Pfam" id="PF25231"/>
    </source>
</evidence>
<dbReference type="Proteomes" id="UP000237846">
    <property type="component" value="Unassembled WGS sequence"/>
</dbReference>
<evidence type="ECO:0000256" key="1">
    <source>
        <dbReference type="SAM" id="MobiDB-lite"/>
    </source>
</evidence>
<accession>A0A2T0QC82</accession>
<dbReference type="PANTHER" id="PTHR33133">
    <property type="entry name" value="OS08G0107100 PROTEIN-RELATED"/>
    <property type="match status" value="1"/>
</dbReference>
<gene>
    <name evidence="4" type="ORF">CLV72_10197</name>
</gene>
<feature type="transmembrane region" description="Helical" evidence="2">
    <location>
        <begin position="189"/>
        <end position="220"/>
    </location>
</feature>